<dbReference type="SUPFAM" id="SSF46785">
    <property type="entry name" value="Winged helix' DNA-binding domain"/>
    <property type="match status" value="1"/>
</dbReference>
<dbReference type="RefSeq" id="WP_193684965.1">
    <property type="nucleotide sequence ID" value="NZ_CP062941.1"/>
</dbReference>
<dbReference type="Pfam" id="PF03466">
    <property type="entry name" value="LysR_substrate"/>
    <property type="match status" value="1"/>
</dbReference>
<evidence type="ECO:0000256" key="3">
    <source>
        <dbReference type="ARBA" id="ARBA00023125"/>
    </source>
</evidence>
<dbReference type="InterPro" id="IPR036390">
    <property type="entry name" value="WH_DNA-bd_sf"/>
</dbReference>
<evidence type="ECO:0000256" key="4">
    <source>
        <dbReference type="ARBA" id="ARBA00023163"/>
    </source>
</evidence>
<organism evidence="6 7">
    <name type="scientific">Massilia litorea</name>
    <dbReference type="NCBI Taxonomy" id="2769491"/>
    <lineage>
        <taxon>Bacteria</taxon>
        <taxon>Pseudomonadati</taxon>
        <taxon>Pseudomonadota</taxon>
        <taxon>Betaproteobacteria</taxon>
        <taxon>Burkholderiales</taxon>
        <taxon>Oxalobacteraceae</taxon>
        <taxon>Telluria group</taxon>
        <taxon>Massilia</taxon>
    </lineage>
</organism>
<feature type="domain" description="HTH lysR-type" evidence="5">
    <location>
        <begin position="1"/>
        <end position="56"/>
    </location>
</feature>
<reference evidence="6 7" key="1">
    <citation type="submission" date="2020-10" db="EMBL/GenBank/DDBJ databases">
        <title>Genome sequencing of Massilia sp. LPB0304.</title>
        <authorList>
            <person name="Kim J."/>
        </authorList>
    </citation>
    <scope>NUCLEOTIDE SEQUENCE [LARGE SCALE GENOMIC DNA]</scope>
    <source>
        <strain evidence="6 7">LPB0304</strain>
    </source>
</reference>
<evidence type="ECO:0000256" key="1">
    <source>
        <dbReference type="ARBA" id="ARBA00009437"/>
    </source>
</evidence>
<keyword evidence="2" id="KW-0805">Transcription regulation</keyword>
<dbReference type="AlphaFoldDB" id="A0A7L9TYQ6"/>
<dbReference type="SUPFAM" id="SSF53850">
    <property type="entry name" value="Periplasmic binding protein-like II"/>
    <property type="match status" value="1"/>
</dbReference>
<dbReference type="FunFam" id="1.10.10.10:FF:000001">
    <property type="entry name" value="LysR family transcriptional regulator"/>
    <property type="match status" value="1"/>
</dbReference>
<evidence type="ECO:0000256" key="2">
    <source>
        <dbReference type="ARBA" id="ARBA00023015"/>
    </source>
</evidence>
<dbReference type="PANTHER" id="PTHR30537:SF71">
    <property type="entry name" value="TRANSCRIPTIONAL REGULATORY PROTEIN"/>
    <property type="match status" value="1"/>
</dbReference>
<dbReference type="Gene3D" id="3.40.190.290">
    <property type="match status" value="1"/>
</dbReference>
<dbReference type="InterPro" id="IPR036388">
    <property type="entry name" value="WH-like_DNA-bd_sf"/>
</dbReference>
<dbReference type="GO" id="GO:0003700">
    <property type="term" value="F:DNA-binding transcription factor activity"/>
    <property type="evidence" value="ECO:0007669"/>
    <property type="project" value="InterPro"/>
</dbReference>
<evidence type="ECO:0000313" key="6">
    <source>
        <dbReference type="EMBL" id="QOL47911.1"/>
    </source>
</evidence>
<gene>
    <name evidence="6" type="ORF">LPB04_12850</name>
</gene>
<proteinExistence type="inferred from homology"/>
<accession>A0A7L9TYQ6</accession>
<protein>
    <submittedName>
        <fullName evidence="6">LysR family transcriptional regulator</fullName>
    </submittedName>
</protein>
<evidence type="ECO:0000313" key="7">
    <source>
        <dbReference type="Proteomes" id="UP000593875"/>
    </source>
</evidence>
<dbReference type="InterPro" id="IPR000847">
    <property type="entry name" value="LysR_HTH_N"/>
</dbReference>
<dbReference type="GO" id="GO:0006351">
    <property type="term" value="P:DNA-templated transcription"/>
    <property type="evidence" value="ECO:0007669"/>
    <property type="project" value="TreeGrafter"/>
</dbReference>
<dbReference type="Pfam" id="PF00126">
    <property type="entry name" value="HTH_1"/>
    <property type="match status" value="1"/>
</dbReference>
<dbReference type="GO" id="GO:0043565">
    <property type="term" value="F:sequence-specific DNA binding"/>
    <property type="evidence" value="ECO:0007669"/>
    <property type="project" value="TreeGrafter"/>
</dbReference>
<dbReference type="Proteomes" id="UP000593875">
    <property type="component" value="Chromosome"/>
</dbReference>
<dbReference type="InterPro" id="IPR058163">
    <property type="entry name" value="LysR-type_TF_proteobact-type"/>
</dbReference>
<dbReference type="Gene3D" id="1.10.10.10">
    <property type="entry name" value="Winged helix-like DNA-binding domain superfamily/Winged helix DNA-binding domain"/>
    <property type="match status" value="1"/>
</dbReference>
<evidence type="ECO:0000259" key="5">
    <source>
        <dbReference type="PROSITE" id="PS50931"/>
    </source>
</evidence>
<dbReference type="PROSITE" id="PS50931">
    <property type="entry name" value="HTH_LYSR"/>
    <property type="match status" value="1"/>
</dbReference>
<sequence length="302" mass="33315">MSELEVFMAAVEDGNFSAAGRRLDLTPSAVSKLVARLEDSLNVRLFHRGARKLTPTEAGQVLYDEGQDIFAALRSAENAVKTCSGEVSGTLRVHSMVTFAKYQLAPVIGDFLAAYPKLRVEFHLSNEPVDFVEQRIDVSIQGGPLPDSSLVARRLLDSPWIICAAPAYLDRHGTPQTPEDLARHNCINFSHRTHWNAWPLMDKGEARTVAARGNVGANQGDMLLQLARQGLGLVRLAEFHVGEDLRSGRLVPVMTSYQPPAEPLYLVYQSRKHLAPRVQAFLAFMGERFTTAAAQRGRPARS</sequence>
<dbReference type="CDD" id="cd08422">
    <property type="entry name" value="PBP2_CrgA_like"/>
    <property type="match status" value="1"/>
</dbReference>
<dbReference type="PANTHER" id="PTHR30537">
    <property type="entry name" value="HTH-TYPE TRANSCRIPTIONAL REGULATOR"/>
    <property type="match status" value="1"/>
</dbReference>
<keyword evidence="3" id="KW-0238">DNA-binding</keyword>
<keyword evidence="4" id="KW-0804">Transcription</keyword>
<dbReference type="InterPro" id="IPR005119">
    <property type="entry name" value="LysR_subst-bd"/>
</dbReference>
<dbReference type="FunFam" id="3.40.190.290:FF:000001">
    <property type="entry name" value="Transcriptional regulator, LysR family"/>
    <property type="match status" value="1"/>
</dbReference>
<keyword evidence="7" id="KW-1185">Reference proteome</keyword>
<comment type="similarity">
    <text evidence="1">Belongs to the LysR transcriptional regulatory family.</text>
</comment>
<dbReference type="KEGG" id="mlir:LPB04_12850"/>
<dbReference type="EMBL" id="CP062941">
    <property type="protein sequence ID" value="QOL47911.1"/>
    <property type="molecule type" value="Genomic_DNA"/>
</dbReference>
<dbReference type="PRINTS" id="PR00039">
    <property type="entry name" value="HTHLYSR"/>
</dbReference>
<name>A0A7L9TYQ6_9BURK</name>